<dbReference type="EMBL" id="JBBNAF010000007">
    <property type="protein sequence ID" value="KAK9128927.1"/>
    <property type="molecule type" value="Genomic_DNA"/>
</dbReference>
<evidence type="ECO:0000256" key="1">
    <source>
        <dbReference type="SAM" id="Phobius"/>
    </source>
</evidence>
<proteinExistence type="predicted"/>
<keyword evidence="1" id="KW-1133">Transmembrane helix</keyword>
<evidence type="ECO:0000313" key="3">
    <source>
        <dbReference type="Proteomes" id="UP001420932"/>
    </source>
</evidence>
<keyword evidence="1" id="KW-0472">Membrane</keyword>
<name>A0AAP0J9T9_9MAGN</name>
<sequence length="85" mass="9939">MVCYILYTMSIMIRGIVTMVMIIGKWNQSVLDVSLAYLISFCGKSTVFFSVVYNIVDKWVPRDLCCTFLDDTFDFFLRKTPCTYF</sequence>
<reference evidence="2 3" key="1">
    <citation type="submission" date="2024-01" db="EMBL/GenBank/DDBJ databases">
        <title>Genome assemblies of Stephania.</title>
        <authorList>
            <person name="Yang L."/>
        </authorList>
    </citation>
    <scope>NUCLEOTIDE SEQUENCE [LARGE SCALE GENOMIC DNA]</scope>
    <source>
        <strain evidence="2">YNDBR</strain>
        <tissue evidence="2">Leaf</tissue>
    </source>
</reference>
<accession>A0AAP0J9T9</accession>
<feature type="transmembrane region" description="Helical" evidence="1">
    <location>
        <begin position="6"/>
        <end position="23"/>
    </location>
</feature>
<protein>
    <submittedName>
        <fullName evidence="2">Uncharacterized protein</fullName>
    </submittedName>
</protein>
<gene>
    <name evidence="2" type="ORF">Syun_017724</name>
</gene>
<dbReference type="Proteomes" id="UP001420932">
    <property type="component" value="Unassembled WGS sequence"/>
</dbReference>
<keyword evidence="1" id="KW-0812">Transmembrane</keyword>
<comment type="caution">
    <text evidence="2">The sequence shown here is derived from an EMBL/GenBank/DDBJ whole genome shotgun (WGS) entry which is preliminary data.</text>
</comment>
<dbReference type="AlphaFoldDB" id="A0AAP0J9T9"/>
<keyword evidence="3" id="KW-1185">Reference proteome</keyword>
<evidence type="ECO:0000313" key="2">
    <source>
        <dbReference type="EMBL" id="KAK9128927.1"/>
    </source>
</evidence>
<organism evidence="2 3">
    <name type="scientific">Stephania yunnanensis</name>
    <dbReference type="NCBI Taxonomy" id="152371"/>
    <lineage>
        <taxon>Eukaryota</taxon>
        <taxon>Viridiplantae</taxon>
        <taxon>Streptophyta</taxon>
        <taxon>Embryophyta</taxon>
        <taxon>Tracheophyta</taxon>
        <taxon>Spermatophyta</taxon>
        <taxon>Magnoliopsida</taxon>
        <taxon>Ranunculales</taxon>
        <taxon>Menispermaceae</taxon>
        <taxon>Menispermoideae</taxon>
        <taxon>Cissampelideae</taxon>
        <taxon>Stephania</taxon>
    </lineage>
</organism>
<feature type="transmembrane region" description="Helical" evidence="1">
    <location>
        <begin position="35"/>
        <end position="56"/>
    </location>
</feature>